<dbReference type="OrthoDB" id="419770at2759"/>
<evidence type="ECO:0000256" key="1">
    <source>
        <dbReference type="ARBA" id="ARBA00004127"/>
    </source>
</evidence>
<proteinExistence type="inferred from homology"/>
<evidence type="ECO:0000256" key="6">
    <source>
        <dbReference type="ARBA" id="ARBA00022989"/>
    </source>
</evidence>
<reference evidence="9" key="2">
    <citation type="submission" date="2022-10" db="EMBL/GenBank/DDBJ databases">
        <authorList>
            <consortium name="ENA_rothamsted_submissions"/>
            <consortium name="culmorum"/>
            <person name="King R."/>
        </authorList>
    </citation>
    <scope>NUCLEOTIDE SEQUENCE</scope>
</reference>
<name>A0A9P0C580_9NEOP</name>
<comment type="function">
    <text evidence="8">Involved in the lipid remodeling steps of GPI-anchor maturation.</text>
</comment>
<dbReference type="AlphaFoldDB" id="A0A9P0C580"/>
<evidence type="ECO:0000256" key="4">
    <source>
        <dbReference type="ARBA" id="ARBA00022692"/>
    </source>
</evidence>
<keyword evidence="6 8" id="KW-1133">Transmembrane helix</keyword>
<feature type="transmembrane region" description="Helical" evidence="8">
    <location>
        <begin position="135"/>
        <end position="156"/>
    </location>
</feature>
<evidence type="ECO:0000313" key="10">
    <source>
        <dbReference type="Proteomes" id="UP001153714"/>
    </source>
</evidence>
<evidence type="ECO:0000313" key="9">
    <source>
        <dbReference type="EMBL" id="CAH0747917.1"/>
    </source>
</evidence>
<evidence type="ECO:0000256" key="8">
    <source>
        <dbReference type="RuleBase" id="RU365066"/>
    </source>
</evidence>
<dbReference type="Proteomes" id="UP001153714">
    <property type="component" value="Chromosome 11"/>
</dbReference>
<comment type="similarity">
    <text evidence="2 8">Belongs to the PGAP3 family.</text>
</comment>
<evidence type="ECO:0000256" key="2">
    <source>
        <dbReference type="ARBA" id="ARBA00006387"/>
    </source>
</evidence>
<dbReference type="PANTHER" id="PTHR13148:SF0">
    <property type="entry name" value="POST-GPI ATTACHMENT TO PROTEINS FACTOR 3"/>
    <property type="match status" value="1"/>
</dbReference>
<dbReference type="EMBL" id="OU893342">
    <property type="protein sequence ID" value="CAH0747917.1"/>
    <property type="molecule type" value="Genomic_DNA"/>
</dbReference>
<feature type="transmembrane region" description="Helical" evidence="8">
    <location>
        <begin position="196"/>
        <end position="216"/>
    </location>
</feature>
<dbReference type="GO" id="GO:0005789">
    <property type="term" value="C:endoplasmic reticulum membrane"/>
    <property type="evidence" value="ECO:0007669"/>
    <property type="project" value="TreeGrafter"/>
</dbReference>
<dbReference type="GO" id="GO:0006506">
    <property type="term" value="P:GPI anchor biosynthetic process"/>
    <property type="evidence" value="ECO:0007669"/>
    <property type="project" value="UniProtKB-KW"/>
</dbReference>
<dbReference type="GO" id="GO:0016788">
    <property type="term" value="F:hydrolase activity, acting on ester bonds"/>
    <property type="evidence" value="ECO:0007669"/>
    <property type="project" value="TreeGrafter"/>
</dbReference>
<comment type="caution">
    <text evidence="8">Lacks conserved residue(s) required for the propagation of feature annotation.</text>
</comment>
<feature type="signal peptide" evidence="8">
    <location>
        <begin position="1"/>
        <end position="23"/>
    </location>
</feature>
<feature type="chain" id="PRO_5040530413" description="Post-GPI attachment to proteins factor 3" evidence="8">
    <location>
        <begin position="24"/>
        <end position="233"/>
    </location>
</feature>
<keyword evidence="7 8" id="KW-0472">Membrane</keyword>
<dbReference type="GO" id="GO:0000139">
    <property type="term" value="C:Golgi membrane"/>
    <property type="evidence" value="ECO:0007669"/>
    <property type="project" value="UniProtKB-SubCell"/>
</dbReference>
<dbReference type="PANTHER" id="PTHR13148">
    <property type="entry name" value="PER1-RELATED"/>
    <property type="match status" value="1"/>
</dbReference>
<keyword evidence="10" id="KW-1185">Reference proteome</keyword>
<organism evidence="9 10">
    <name type="scientific">Diatraea saccharalis</name>
    <name type="common">sugarcane borer</name>
    <dbReference type="NCBI Taxonomy" id="40085"/>
    <lineage>
        <taxon>Eukaryota</taxon>
        <taxon>Metazoa</taxon>
        <taxon>Ecdysozoa</taxon>
        <taxon>Arthropoda</taxon>
        <taxon>Hexapoda</taxon>
        <taxon>Insecta</taxon>
        <taxon>Pterygota</taxon>
        <taxon>Neoptera</taxon>
        <taxon>Endopterygota</taxon>
        <taxon>Lepidoptera</taxon>
        <taxon>Glossata</taxon>
        <taxon>Ditrysia</taxon>
        <taxon>Pyraloidea</taxon>
        <taxon>Crambidae</taxon>
        <taxon>Crambinae</taxon>
        <taxon>Diatraea</taxon>
    </lineage>
</organism>
<comment type="subcellular location">
    <subcellularLocation>
        <location evidence="1">Endomembrane system</location>
        <topology evidence="1">Multi-pass membrane protein</topology>
    </subcellularLocation>
    <subcellularLocation>
        <location evidence="8">Golgi apparatus membrane</location>
        <topology evidence="8">Multi-pass membrane protein</topology>
    </subcellularLocation>
</comment>
<keyword evidence="3 8" id="KW-0337">GPI-anchor biosynthesis</keyword>
<evidence type="ECO:0000256" key="5">
    <source>
        <dbReference type="ARBA" id="ARBA00022729"/>
    </source>
</evidence>
<protein>
    <recommendedName>
        <fullName evidence="8">Post-GPI attachment to proteins factor 3</fullName>
    </recommendedName>
</protein>
<dbReference type="InterPro" id="IPR007217">
    <property type="entry name" value="Per1-like"/>
</dbReference>
<dbReference type="Pfam" id="PF04080">
    <property type="entry name" value="Per1"/>
    <property type="match status" value="1"/>
</dbReference>
<feature type="transmembrane region" description="Helical" evidence="8">
    <location>
        <begin position="168"/>
        <end position="189"/>
    </location>
</feature>
<accession>A0A9P0C580</accession>
<keyword evidence="8" id="KW-0333">Golgi apparatus</keyword>
<keyword evidence="5 8" id="KW-0732">Signal</keyword>
<sequence length="233" mass="27420">MNLLRVALLFLFYEVSHISTSEGDRSPFYQKCVKKCITNSCKEDGYFFKDTVELDVWSRLLWNCRDECRYNCMWRTVQTFQERGYVIPKFHGKWPFVRIYGVQEPGSAFASLLNLAAHVYMYADINRRFSIKSTPLVLFWHIFAAVCINAWFWSAIFHTRDNPFTEFMDYACALSMVMGLFIAAVVRVFHRQRKLAAFMVIGPLLFYAAHVQYLYLGIVDYDYNMLVNLIFGK</sequence>
<feature type="transmembrane region" description="Helical" evidence="8">
    <location>
        <begin position="106"/>
        <end position="123"/>
    </location>
</feature>
<keyword evidence="4 8" id="KW-0812">Transmembrane</keyword>
<reference evidence="9" key="1">
    <citation type="submission" date="2021-12" db="EMBL/GenBank/DDBJ databases">
        <authorList>
            <person name="King R."/>
        </authorList>
    </citation>
    <scope>NUCLEOTIDE SEQUENCE</scope>
</reference>
<evidence type="ECO:0000256" key="7">
    <source>
        <dbReference type="ARBA" id="ARBA00023136"/>
    </source>
</evidence>
<gene>
    <name evidence="9" type="ORF">DIATSA_LOCUS1631</name>
</gene>
<evidence type="ECO:0000256" key="3">
    <source>
        <dbReference type="ARBA" id="ARBA00022502"/>
    </source>
</evidence>